<comment type="similarity">
    <text evidence="1">Belongs to the type-I restriction system S methylase family.</text>
</comment>
<feature type="domain" description="Type I restriction modification DNA specificity" evidence="5">
    <location>
        <begin position="21"/>
        <end position="143"/>
    </location>
</feature>
<keyword evidence="4" id="KW-0175">Coiled coil</keyword>
<evidence type="ECO:0000256" key="3">
    <source>
        <dbReference type="ARBA" id="ARBA00023125"/>
    </source>
</evidence>
<dbReference type="InterPro" id="IPR000055">
    <property type="entry name" value="Restrct_endonuc_typeI_TRD"/>
</dbReference>
<keyword evidence="3" id="KW-0238">DNA-binding</keyword>
<dbReference type="GO" id="GO:0009307">
    <property type="term" value="P:DNA restriction-modification system"/>
    <property type="evidence" value="ECO:0007669"/>
    <property type="project" value="UniProtKB-KW"/>
</dbReference>
<dbReference type="CDD" id="cd17266">
    <property type="entry name" value="RMtype1_S_Sau1132ORF3780P-TRD2-CR2_like"/>
    <property type="match status" value="1"/>
</dbReference>
<dbReference type="AlphaFoldDB" id="A0A1H8HEU7"/>
<dbReference type="PANTHER" id="PTHR30408">
    <property type="entry name" value="TYPE-1 RESTRICTION ENZYME ECOKI SPECIFICITY PROTEIN"/>
    <property type="match status" value="1"/>
</dbReference>
<evidence type="ECO:0000256" key="1">
    <source>
        <dbReference type="ARBA" id="ARBA00010923"/>
    </source>
</evidence>
<dbReference type="Proteomes" id="UP000182160">
    <property type="component" value="Unassembled WGS sequence"/>
</dbReference>
<dbReference type="InterPro" id="IPR052021">
    <property type="entry name" value="Type-I_RS_S_subunit"/>
</dbReference>
<organism evidence="6 7">
    <name type="scientific">Roseovarius tolerans</name>
    <dbReference type="NCBI Taxonomy" id="74031"/>
    <lineage>
        <taxon>Bacteria</taxon>
        <taxon>Pseudomonadati</taxon>
        <taxon>Pseudomonadota</taxon>
        <taxon>Alphaproteobacteria</taxon>
        <taxon>Rhodobacterales</taxon>
        <taxon>Roseobacteraceae</taxon>
        <taxon>Roseovarius</taxon>
    </lineage>
</organism>
<gene>
    <name evidence="6" type="ORF">SAMN04488077_12012</name>
</gene>
<proteinExistence type="inferred from homology"/>
<evidence type="ECO:0000259" key="5">
    <source>
        <dbReference type="Pfam" id="PF01420"/>
    </source>
</evidence>
<dbReference type="SUPFAM" id="SSF116734">
    <property type="entry name" value="DNA methylase specificity domain"/>
    <property type="match status" value="2"/>
</dbReference>
<evidence type="ECO:0000256" key="4">
    <source>
        <dbReference type="SAM" id="Coils"/>
    </source>
</evidence>
<name>A0A1H8HEU7_9RHOB</name>
<sequence>MINVTNLENGFLNLDRTERHISLEEFSKMYMHFAVDDTDIVMASSGNSYGKSSIVRARDLPLVMNTSVIRFKPLKSCDYAYLWILLNSDLFKEQIDLMITGGAQPNFGPYHLRRIEVPAPPLPEQRAIAGALSDADGLIAALEGVIAKKRDLKQAAMQQLLTGKTRLPGFSGDWEVKRLGELCSMKSGEGITAKGIDDHSPFPCYGGNGLRGYVGRYTHEGTYCLIGRVGALCGNLLEVTGRFFASEHAIVVEAFDSTDVSWLTRAMGTLSLNRRAESSAQPVLTVSKLLLLEIPAPPSKAEQAAIAEVLSDMDADLAALEARAAKARAVKQGMMQQLLTGKVRLV</sequence>
<accession>A0A1H8HEU7</accession>
<feature type="domain" description="Type I restriction modification DNA specificity" evidence="5">
    <location>
        <begin position="173"/>
        <end position="322"/>
    </location>
</feature>
<evidence type="ECO:0000256" key="2">
    <source>
        <dbReference type="ARBA" id="ARBA00022747"/>
    </source>
</evidence>
<dbReference type="GO" id="GO:0003677">
    <property type="term" value="F:DNA binding"/>
    <property type="evidence" value="ECO:0007669"/>
    <property type="project" value="UniProtKB-KW"/>
</dbReference>
<dbReference type="Gene3D" id="1.10.287.1120">
    <property type="entry name" value="Bipartite methylase S protein"/>
    <property type="match status" value="1"/>
</dbReference>
<feature type="coiled-coil region" evidence="4">
    <location>
        <begin position="310"/>
        <end position="337"/>
    </location>
</feature>
<dbReference type="Gene3D" id="3.90.220.20">
    <property type="entry name" value="DNA methylase specificity domains"/>
    <property type="match status" value="2"/>
</dbReference>
<protein>
    <submittedName>
        <fullName evidence="6">Type I restriction enzyme, S subunit</fullName>
    </submittedName>
</protein>
<keyword evidence="2" id="KW-0680">Restriction system</keyword>
<reference evidence="6 7" key="1">
    <citation type="submission" date="2016-10" db="EMBL/GenBank/DDBJ databases">
        <authorList>
            <person name="de Groot N.N."/>
        </authorList>
    </citation>
    <scope>NUCLEOTIDE SEQUENCE [LARGE SCALE GENOMIC DNA]</scope>
    <source>
        <strain evidence="6 7">DSM 11457</strain>
    </source>
</reference>
<evidence type="ECO:0000313" key="7">
    <source>
        <dbReference type="Proteomes" id="UP000182160"/>
    </source>
</evidence>
<dbReference type="PANTHER" id="PTHR30408:SF12">
    <property type="entry name" value="TYPE I RESTRICTION ENZYME MJAVIII SPECIFICITY SUBUNIT"/>
    <property type="match status" value="1"/>
</dbReference>
<dbReference type="Pfam" id="PF01420">
    <property type="entry name" value="Methylase_S"/>
    <property type="match status" value="2"/>
</dbReference>
<dbReference type="EMBL" id="FOBO01000020">
    <property type="protein sequence ID" value="SEN54417.1"/>
    <property type="molecule type" value="Genomic_DNA"/>
</dbReference>
<evidence type="ECO:0000313" key="6">
    <source>
        <dbReference type="EMBL" id="SEN54417.1"/>
    </source>
</evidence>
<dbReference type="InterPro" id="IPR044946">
    <property type="entry name" value="Restrct_endonuc_typeI_TRD_sf"/>
</dbReference>